<reference evidence="3" key="1">
    <citation type="journal article" date="2020" name="Cell">
        <title>Large-Scale Comparative Analyses of Tick Genomes Elucidate Their Genetic Diversity and Vector Capacities.</title>
        <authorList>
            <consortium name="Tick Genome and Microbiome Consortium (TIGMIC)"/>
            <person name="Jia N."/>
            <person name="Wang J."/>
            <person name="Shi W."/>
            <person name="Du L."/>
            <person name="Sun Y."/>
            <person name="Zhan W."/>
            <person name="Jiang J.F."/>
            <person name="Wang Q."/>
            <person name="Zhang B."/>
            <person name="Ji P."/>
            <person name="Bell-Sakyi L."/>
            <person name="Cui X.M."/>
            <person name="Yuan T.T."/>
            <person name="Jiang B.G."/>
            <person name="Yang W.F."/>
            <person name="Lam T.T."/>
            <person name="Chang Q.C."/>
            <person name="Ding S.J."/>
            <person name="Wang X.J."/>
            <person name="Zhu J.G."/>
            <person name="Ruan X.D."/>
            <person name="Zhao L."/>
            <person name="Wei J.T."/>
            <person name="Ye R.Z."/>
            <person name="Que T.C."/>
            <person name="Du C.H."/>
            <person name="Zhou Y.H."/>
            <person name="Cheng J.X."/>
            <person name="Dai P.F."/>
            <person name="Guo W.B."/>
            <person name="Han X.H."/>
            <person name="Huang E.J."/>
            <person name="Li L.F."/>
            <person name="Wei W."/>
            <person name="Gao Y.C."/>
            <person name="Liu J.Z."/>
            <person name="Shao H.Z."/>
            <person name="Wang X."/>
            <person name="Wang C.C."/>
            <person name="Yang T.C."/>
            <person name="Huo Q.B."/>
            <person name="Li W."/>
            <person name="Chen H.Y."/>
            <person name="Chen S.E."/>
            <person name="Zhou L.G."/>
            <person name="Ni X.B."/>
            <person name="Tian J.H."/>
            <person name="Sheng Y."/>
            <person name="Liu T."/>
            <person name="Pan Y.S."/>
            <person name="Xia L.Y."/>
            <person name="Li J."/>
            <person name="Zhao F."/>
            <person name="Cao W.C."/>
        </authorList>
    </citation>
    <scope>NUCLEOTIDE SEQUENCE</scope>
    <source>
        <strain evidence="3">Rsan-2018</strain>
    </source>
</reference>
<proteinExistence type="predicted"/>
<keyword evidence="2" id="KW-0472">Membrane</keyword>
<organism evidence="3 4">
    <name type="scientific">Rhipicephalus sanguineus</name>
    <name type="common">Brown dog tick</name>
    <name type="synonym">Ixodes sanguineus</name>
    <dbReference type="NCBI Taxonomy" id="34632"/>
    <lineage>
        <taxon>Eukaryota</taxon>
        <taxon>Metazoa</taxon>
        <taxon>Ecdysozoa</taxon>
        <taxon>Arthropoda</taxon>
        <taxon>Chelicerata</taxon>
        <taxon>Arachnida</taxon>
        <taxon>Acari</taxon>
        <taxon>Parasitiformes</taxon>
        <taxon>Ixodida</taxon>
        <taxon>Ixodoidea</taxon>
        <taxon>Ixodidae</taxon>
        <taxon>Rhipicephalinae</taxon>
        <taxon>Rhipicephalus</taxon>
        <taxon>Rhipicephalus</taxon>
    </lineage>
</organism>
<evidence type="ECO:0000313" key="3">
    <source>
        <dbReference type="EMBL" id="KAH7969888.1"/>
    </source>
</evidence>
<dbReference type="Proteomes" id="UP000821837">
    <property type="component" value="Unassembled WGS sequence"/>
</dbReference>
<keyword evidence="4" id="KW-1185">Reference proteome</keyword>
<feature type="compositionally biased region" description="Basic and acidic residues" evidence="1">
    <location>
        <begin position="171"/>
        <end position="186"/>
    </location>
</feature>
<feature type="region of interest" description="Disordered" evidence="1">
    <location>
        <begin position="161"/>
        <end position="186"/>
    </location>
</feature>
<feature type="transmembrane region" description="Helical" evidence="2">
    <location>
        <begin position="12"/>
        <end position="32"/>
    </location>
</feature>
<comment type="caution">
    <text evidence="3">The sequence shown here is derived from an EMBL/GenBank/DDBJ whole genome shotgun (WGS) entry which is preliminary data.</text>
</comment>
<evidence type="ECO:0000256" key="1">
    <source>
        <dbReference type="SAM" id="MobiDB-lite"/>
    </source>
</evidence>
<evidence type="ECO:0000313" key="4">
    <source>
        <dbReference type="Proteomes" id="UP000821837"/>
    </source>
</evidence>
<name>A0A9D4Q8I6_RHISA</name>
<protein>
    <submittedName>
        <fullName evidence="3">Uncharacterized protein</fullName>
    </submittedName>
</protein>
<gene>
    <name evidence="3" type="ORF">HPB52_022483</name>
</gene>
<accession>A0A9D4Q8I6</accession>
<keyword evidence="2" id="KW-1133">Transmembrane helix</keyword>
<reference evidence="3" key="2">
    <citation type="submission" date="2021-09" db="EMBL/GenBank/DDBJ databases">
        <authorList>
            <person name="Jia N."/>
            <person name="Wang J."/>
            <person name="Shi W."/>
            <person name="Du L."/>
            <person name="Sun Y."/>
            <person name="Zhan W."/>
            <person name="Jiang J."/>
            <person name="Wang Q."/>
            <person name="Zhang B."/>
            <person name="Ji P."/>
            <person name="Sakyi L.B."/>
            <person name="Cui X."/>
            <person name="Yuan T."/>
            <person name="Jiang B."/>
            <person name="Yang W."/>
            <person name="Lam T.T.-Y."/>
            <person name="Chang Q."/>
            <person name="Ding S."/>
            <person name="Wang X."/>
            <person name="Zhu J."/>
            <person name="Ruan X."/>
            <person name="Zhao L."/>
            <person name="Wei J."/>
            <person name="Que T."/>
            <person name="Du C."/>
            <person name="Cheng J."/>
            <person name="Dai P."/>
            <person name="Han X."/>
            <person name="Huang E."/>
            <person name="Gao Y."/>
            <person name="Liu J."/>
            <person name="Shao H."/>
            <person name="Ye R."/>
            <person name="Li L."/>
            <person name="Wei W."/>
            <person name="Wang X."/>
            <person name="Wang C."/>
            <person name="Huo Q."/>
            <person name="Li W."/>
            <person name="Guo W."/>
            <person name="Chen H."/>
            <person name="Chen S."/>
            <person name="Zhou L."/>
            <person name="Zhou L."/>
            <person name="Ni X."/>
            <person name="Tian J."/>
            <person name="Zhou Y."/>
            <person name="Sheng Y."/>
            <person name="Liu T."/>
            <person name="Pan Y."/>
            <person name="Xia L."/>
            <person name="Li J."/>
            <person name="Zhao F."/>
            <person name="Cao W."/>
        </authorList>
    </citation>
    <scope>NUCLEOTIDE SEQUENCE</scope>
    <source>
        <strain evidence="3">Rsan-2018</strain>
        <tissue evidence="3">Larvae</tissue>
    </source>
</reference>
<dbReference type="EMBL" id="JABSTV010001248">
    <property type="protein sequence ID" value="KAH7969888.1"/>
    <property type="molecule type" value="Genomic_DNA"/>
</dbReference>
<sequence>MSGRGNSGVGTMLIRCLFITQFAGYLAASMFGDATAHAPYVMQWRAWSTFPRRVMDVNDSARVDCPIFLADNSHDFTFASSTFTLDPAPDKANVTLDGPIIDRPSSTSAWSTAIKASPVDSFISGRGNSGVGTMLIRCLFITQMVNGDMHQMHLNPLMRARPSAMSSQPPPDDHFRLPPVHEHPST</sequence>
<evidence type="ECO:0000256" key="2">
    <source>
        <dbReference type="SAM" id="Phobius"/>
    </source>
</evidence>
<keyword evidence="2" id="KW-0812">Transmembrane</keyword>
<dbReference type="AlphaFoldDB" id="A0A9D4Q8I6"/>